<dbReference type="Proteomes" id="UP001217089">
    <property type="component" value="Unassembled WGS sequence"/>
</dbReference>
<name>A0ABQ9F364_TEGGR</name>
<comment type="caution">
    <text evidence="1">The sequence shown here is derived from an EMBL/GenBank/DDBJ whole genome shotgun (WGS) entry which is preliminary data.</text>
</comment>
<organism evidence="1 2">
    <name type="scientific">Tegillarca granosa</name>
    <name type="common">Malaysian cockle</name>
    <name type="synonym">Anadara granosa</name>
    <dbReference type="NCBI Taxonomy" id="220873"/>
    <lineage>
        <taxon>Eukaryota</taxon>
        <taxon>Metazoa</taxon>
        <taxon>Spiralia</taxon>
        <taxon>Lophotrochozoa</taxon>
        <taxon>Mollusca</taxon>
        <taxon>Bivalvia</taxon>
        <taxon>Autobranchia</taxon>
        <taxon>Pteriomorphia</taxon>
        <taxon>Arcoida</taxon>
        <taxon>Arcoidea</taxon>
        <taxon>Arcidae</taxon>
        <taxon>Tegillarca</taxon>
    </lineage>
</organism>
<protein>
    <submittedName>
        <fullName evidence="1">Uncharacterized protein</fullName>
    </submittedName>
</protein>
<accession>A0ABQ9F364</accession>
<proteinExistence type="predicted"/>
<dbReference type="EMBL" id="JARBDR010000640">
    <property type="protein sequence ID" value="KAJ8310332.1"/>
    <property type="molecule type" value="Genomic_DNA"/>
</dbReference>
<evidence type="ECO:0000313" key="2">
    <source>
        <dbReference type="Proteomes" id="UP001217089"/>
    </source>
</evidence>
<reference evidence="1 2" key="1">
    <citation type="submission" date="2022-12" db="EMBL/GenBank/DDBJ databases">
        <title>Chromosome-level genome of Tegillarca granosa.</title>
        <authorList>
            <person name="Kim J."/>
        </authorList>
    </citation>
    <scope>NUCLEOTIDE SEQUENCE [LARGE SCALE GENOMIC DNA]</scope>
    <source>
        <strain evidence="1">Teg-2019</strain>
        <tissue evidence="1">Adductor muscle</tissue>
    </source>
</reference>
<evidence type="ECO:0000313" key="1">
    <source>
        <dbReference type="EMBL" id="KAJ8310332.1"/>
    </source>
</evidence>
<sequence>MILSDNMWYSDEAHEDCQQAIMFKWFCGTVINAYSQSARLNAVAFSLDIKQVEHHNRLESTSVKQ</sequence>
<gene>
    <name evidence="1" type="ORF">KUTeg_012197</name>
</gene>
<keyword evidence="2" id="KW-1185">Reference proteome</keyword>